<dbReference type="GO" id="GO:0070475">
    <property type="term" value="P:rRNA base methylation"/>
    <property type="evidence" value="ECO:0007669"/>
    <property type="project" value="InterPro"/>
</dbReference>
<evidence type="ECO:0000256" key="1">
    <source>
        <dbReference type="SAM" id="Coils"/>
    </source>
</evidence>
<dbReference type="InterPro" id="IPR019446">
    <property type="entry name" value="BMT5-like"/>
</dbReference>
<gene>
    <name evidence="4" type="ORF">BB559_001064</name>
</gene>
<dbReference type="PANTHER" id="PTHR11538:SF26">
    <property type="entry name" value="FERREDOXIN-FOLD ANTICODON-BINDING DOMAIN-CONTAINING PROTEIN 1"/>
    <property type="match status" value="1"/>
</dbReference>
<protein>
    <recommendedName>
        <fullName evidence="3">25S rRNA (uridine-N(3))-methyltransferase BMT5-like domain-containing protein</fullName>
    </recommendedName>
</protein>
<keyword evidence="1" id="KW-0175">Coiled coil</keyword>
<keyword evidence="5" id="KW-1185">Reference proteome</keyword>
<dbReference type="GO" id="GO:0070042">
    <property type="term" value="F:rRNA (uridine-N3-)-methyltransferase activity"/>
    <property type="evidence" value="ECO:0007669"/>
    <property type="project" value="InterPro"/>
</dbReference>
<dbReference type="OrthoDB" id="273345at2759"/>
<dbReference type="GO" id="GO:0005737">
    <property type="term" value="C:cytoplasm"/>
    <property type="evidence" value="ECO:0007669"/>
    <property type="project" value="TreeGrafter"/>
</dbReference>
<dbReference type="Proteomes" id="UP000245699">
    <property type="component" value="Unassembled WGS sequence"/>
</dbReference>
<feature type="region of interest" description="Disordered" evidence="2">
    <location>
        <begin position="153"/>
        <end position="173"/>
    </location>
</feature>
<dbReference type="PANTHER" id="PTHR11538">
    <property type="entry name" value="PHENYLALANYL-TRNA SYNTHETASE"/>
    <property type="match status" value="1"/>
</dbReference>
<name>A0A2T9Z339_9FUNG</name>
<reference evidence="4 5" key="1">
    <citation type="journal article" date="2018" name="MBio">
        <title>Comparative Genomics Reveals the Core Gene Toolbox for the Fungus-Insect Symbiosis.</title>
        <authorList>
            <person name="Wang Y."/>
            <person name="Stata M."/>
            <person name="Wang W."/>
            <person name="Stajich J.E."/>
            <person name="White M.M."/>
            <person name="Moncalvo J.M."/>
        </authorList>
    </citation>
    <scope>NUCLEOTIDE SEQUENCE [LARGE SCALE GENOMIC DNA]</scope>
    <source>
        <strain evidence="4 5">AUS-77-4</strain>
    </source>
</reference>
<accession>A0A2T9Z339</accession>
<dbReference type="Pfam" id="PF10354">
    <property type="entry name" value="BMT5-like"/>
    <property type="match status" value="1"/>
</dbReference>
<dbReference type="STRING" id="61424.A0A2T9Z339"/>
<evidence type="ECO:0000313" key="5">
    <source>
        <dbReference type="Proteomes" id="UP000245699"/>
    </source>
</evidence>
<organism evidence="4 5">
    <name type="scientific">Furculomyces boomerangus</name>
    <dbReference type="NCBI Taxonomy" id="61424"/>
    <lineage>
        <taxon>Eukaryota</taxon>
        <taxon>Fungi</taxon>
        <taxon>Fungi incertae sedis</taxon>
        <taxon>Zoopagomycota</taxon>
        <taxon>Kickxellomycotina</taxon>
        <taxon>Harpellomycetes</taxon>
        <taxon>Harpellales</taxon>
        <taxon>Harpellaceae</taxon>
        <taxon>Furculomyces</taxon>
    </lineage>
</organism>
<dbReference type="AlphaFoldDB" id="A0A2T9Z339"/>
<feature type="domain" description="25S rRNA (uridine-N(3))-methyltransferase BMT5-like" evidence="3">
    <location>
        <begin position="58"/>
        <end position="245"/>
    </location>
</feature>
<evidence type="ECO:0000259" key="3">
    <source>
        <dbReference type="Pfam" id="PF10354"/>
    </source>
</evidence>
<dbReference type="EMBL" id="MBFT01000057">
    <property type="protein sequence ID" value="PVU99010.1"/>
    <property type="molecule type" value="Genomic_DNA"/>
</dbReference>
<evidence type="ECO:0000313" key="4">
    <source>
        <dbReference type="EMBL" id="PVU99010.1"/>
    </source>
</evidence>
<evidence type="ECO:0000256" key="2">
    <source>
        <dbReference type="SAM" id="MobiDB-lite"/>
    </source>
</evidence>
<comment type="caution">
    <text evidence="4">The sequence shown here is derived from an EMBL/GenBank/DDBJ whole genome shotgun (WGS) entry which is preliminary data.</text>
</comment>
<proteinExistence type="predicted"/>
<sequence>MGKTKKRTLKESLNSFIETNAKRKAIEDEIAKAKQKNTKKQKHEIKVPVMYTRKDRILLVGEGNFSFAKALAEKIGTGINILATSLDSEKDSNTKYIDASENVLEFKKLGGSVLYNIDCTCLEKYKSIRNSKFTKIVFNFPHAGPEFIDQLTKEHPSNDEENDDLEKSGDKDLTKSKLEIQNNNLSLFSQPLKTKVDGEIHITLKSGEPYDSWNVKALSKKTGKLQIKTTVPFITKTYPGYEHRRTLGFKQGTSVGNNLEIIDKKPKTYIFVRENVFLGF</sequence>
<feature type="coiled-coil region" evidence="1">
    <location>
        <begin position="16"/>
        <end position="43"/>
    </location>
</feature>